<evidence type="ECO:0000256" key="6">
    <source>
        <dbReference type="ARBA" id="ARBA00022917"/>
    </source>
</evidence>
<keyword evidence="6" id="KW-0648">Protein biosynthesis</keyword>
<dbReference type="FunFam" id="3.30.930.10:FF:000158">
    <property type="entry name" value="Glycyl-tRNA synthetase"/>
    <property type="match status" value="1"/>
</dbReference>
<dbReference type="SUPFAM" id="SSF55681">
    <property type="entry name" value="Class II aaRS and biotin synthetases"/>
    <property type="match status" value="1"/>
</dbReference>
<dbReference type="SUPFAM" id="SSF52954">
    <property type="entry name" value="Class II aaRS ABD-related"/>
    <property type="match status" value="1"/>
</dbReference>
<keyword evidence="11" id="KW-1185">Reference proteome</keyword>
<keyword evidence="5" id="KW-0067">ATP-binding</keyword>
<dbReference type="AlphaFoldDB" id="A0AAN8G0N6"/>
<feature type="domain" description="Anticodon-binding" evidence="9">
    <location>
        <begin position="145"/>
        <end position="238"/>
    </location>
</feature>
<protein>
    <recommendedName>
        <fullName evidence="9">Anticodon-binding domain-containing protein</fullName>
    </recommendedName>
</protein>
<comment type="subcellular location">
    <subcellularLocation>
        <location evidence="1">Cytoplasm</location>
    </subcellularLocation>
</comment>
<evidence type="ECO:0000313" key="10">
    <source>
        <dbReference type="EMBL" id="KAK6165518.1"/>
    </source>
</evidence>
<evidence type="ECO:0000256" key="3">
    <source>
        <dbReference type="ARBA" id="ARBA00022598"/>
    </source>
</evidence>
<feature type="chain" id="PRO_5042948887" description="Anticodon-binding domain-containing protein" evidence="8">
    <location>
        <begin position="22"/>
        <end position="263"/>
    </location>
</feature>
<dbReference type="GO" id="GO:0005524">
    <property type="term" value="F:ATP binding"/>
    <property type="evidence" value="ECO:0007669"/>
    <property type="project" value="UniProtKB-KW"/>
</dbReference>
<keyword evidence="4" id="KW-0547">Nucleotide-binding</keyword>
<evidence type="ECO:0000313" key="11">
    <source>
        <dbReference type="Proteomes" id="UP001347796"/>
    </source>
</evidence>
<keyword evidence="8" id="KW-0732">Signal</keyword>
<dbReference type="InterPro" id="IPR004154">
    <property type="entry name" value="Anticodon-bd"/>
</dbReference>
<gene>
    <name evidence="10" type="ORF">SNE40_022433</name>
</gene>
<name>A0AAN8G0N6_PATCE</name>
<dbReference type="PRINTS" id="PR01043">
    <property type="entry name" value="TRNASYNTHGLY"/>
</dbReference>
<dbReference type="FunFam" id="3.30.720.200:FF:000001">
    <property type="entry name" value="Glycine--tRNA ligase 2"/>
    <property type="match status" value="1"/>
</dbReference>
<keyword evidence="2" id="KW-0963">Cytoplasm</keyword>
<evidence type="ECO:0000256" key="5">
    <source>
        <dbReference type="ARBA" id="ARBA00022840"/>
    </source>
</evidence>
<dbReference type="InterPro" id="IPR045864">
    <property type="entry name" value="aa-tRNA-synth_II/BPL/LPL"/>
</dbReference>
<dbReference type="FunFam" id="3.40.50.800:FF:000004">
    <property type="entry name" value="Glycine--tRNA ligase 2"/>
    <property type="match status" value="1"/>
</dbReference>
<accession>A0AAN8G0N6</accession>
<dbReference type="PANTHER" id="PTHR10745:SF0">
    <property type="entry name" value="GLYCINE--TRNA LIGASE"/>
    <property type="match status" value="1"/>
</dbReference>
<proteinExistence type="predicted"/>
<dbReference type="GO" id="GO:0005739">
    <property type="term" value="C:mitochondrion"/>
    <property type="evidence" value="ECO:0007669"/>
    <property type="project" value="TreeGrafter"/>
</dbReference>
<dbReference type="InterPro" id="IPR027031">
    <property type="entry name" value="Gly-tRNA_synthase/POLG2"/>
</dbReference>
<dbReference type="Pfam" id="PF03129">
    <property type="entry name" value="HGTP_anticodon"/>
    <property type="match status" value="1"/>
</dbReference>
<keyword evidence="7" id="KW-0030">Aminoacyl-tRNA synthetase</keyword>
<evidence type="ECO:0000256" key="4">
    <source>
        <dbReference type="ARBA" id="ARBA00022741"/>
    </source>
</evidence>
<dbReference type="GO" id="GO:0070150">
    <property type="term" value="P:mitochondrial glycyl-tRNA aminoacylation"/>
    <property type="evidence" value="ECO:0007669"/>
    <property type="project" value="TreeGrafter"/>
</dbReference>
<evidence type="ECO:0000259" key="9">
    <source>
        <dbReference type="Pfam" id="PF03129"/>
    </source>
</evidence>
<dbReference type="Gene3D" id="3.30.720.200">
    <property type="match status" value="1"/>
</dbReference>
<dbReference type="Proteomes" id="UP001347796">
    <property type="component" value="Unassembled WGS sequence"/>
</dbReference>
<dbReference type="CDD" id="cd00858">
    <property type="entry name" value="GlyRS_anticodon"/>
    <property type="match status" value="1"/>
</dbReference>
<dbReference type="EMBL" id="JAZGQO010000021">
    <property type="protein sequence ID" value="KAK6165518.1"/>
    <property type="molecule type" value="Genomic_DNA"/>
</dbReference>
<organism evidence="10 11">
    <name type="scientific">Patella caerulea</name>
    <name type="common">Rayed Mediterranean limpet</name>
    <dbReference type="NCBI Taxonomy" id="87958"/>
    <lineage>
        <taxon>Eukaryota</taxon>
        <taxon>Metazoa</taxon>
        <taxon>Spiralia</taxon>
        <taxon>Lophotrochozoa</taxon>
        <taxon>Mollusca</taxon>
        <taxon>Gastropoda</taxon>
        <taxon>Patellogastropoda</taxon>
        <taxon>Patelloidea</taxon>
        <taxon>Patellidae</taxon>
        <taxon>Patella</taxon>
    </lineage>
</organism>
<evidence type="ECO:0000256" key="7">
    <source>
        <dbReference type="ARBA" id="ARBA00023146"/>
    </source>
</evidence>
<dbReference type="PANTHER" id="PTHR10745">
    <property type="entry name" value="GLYCYL-TRNA SYNTHETASE/DNA POLYMERASE SUBUNIT GAMMA-2"/>
    <property type="match status" value="1"/>
</dbReference>
<evidence type="ECO:0000256" key="2">
    <source>
        <dbReference type="ARBA" id="ARBA00022490"/>
    </source>
</evidence>
<dbReference type="Gene3D" id="3.40.50.800">
    <property type="entry name" value="Anticodon-binding domain"/>
    <property type="match status" value="1"/>
</dbReference>
<evidence type="ECO:0000256" key="1">
    <source>
        <dbReference type="ARBA" id="ARBA00004496"/>
    </source>
</evidence>
<dbReference type="InterPro" id="IPR036621">
    <property type="entry name" value="Anticodon-bd_dom_sf"/>
</dbReference>
<sequence length="263" mass="30073">MTFKILIVNIILYILNNLYKTIDVTELQPQMGVLGKAFKKDAKLVAEYLNKLKTEDVLSIEKNLSENKESTITVNDKDYKLTPEMITVKRYQKTVHVEELTPSVIEPSFGIGRIMYSVFEHNFKIREGDEQRSYLSLPASIAPYKCSVLPISNNPDFGIHIKNISQALNQNDISHKVDDSSGSIGRRYARTDQIAIPYGITIDFDTLKDTPPTATLRERDSMKQIRASLKELPQIVKDLVDGKRTWEDITNNYPLFEQQETTK</sequence>
<feature type="signal peptide" evidence="8">
    <location>
        <begin position="1"/>
        <end position="21"/>
    </location>
</feature>
<reference evidence="10 11" key="1">
    <citation type="submission" date="2024-01" db="EMBL/GenBank/DDBJ databases">
        <title>The genome of the rayed Mediterranean limpet Patella caerulea (Linnaeus, 1758).</title>
        <authorList>
            <person name="Anh-Thu Weber A."/>
            <person name="Halstead-Nussloch G."/>
        </authorList>
    </citation>
    <scope>NUCLEOTIDE SEQUENCE [LARGE SCALE GENOMIC DNA]</scope>
    <source>
        <strain evidence="10">AATW-2023a</strain>
        <tissue evidence="10">Whole specimen</tissue>
    </source>
</reference>
<keyword evidence="3" id="KW-0436">Ligase</keyword>
<comment type="caution">
    <text evidence="10">The sequence shown here is derived from an EMBL/GenBank/DDBJ whole genome shotgun (WGS) entry which is preliminary data.</text>
</comment>
<evidence type="ECO:0000256" key="8">
    <source>
        <dbReference type="SAM" id="SignalP"/>
    </source>
</evidence>
<dbReference type="GO" id="GO:0004820">
    <property type="term" value="F:glycine-tRNA ligase activity"/>
    <property type="evidence" value="ECO:0007669"/>
    <property type="project" value="TreeGrafter"/>
</dbReference>